<feature type="region of interest" description="Disordered" evidence="1">
    <location>
        <begin position="27"/>
        <end position="48"/>
    </location>
</feature>
<evidence type="ECO:0000313" key="5">
    <source>
        <dbReference type="Proteomes" id="UP000067626"/>
    </source>
</evidence>
<dbReference type="STRING" id="52.CMC5_038160"/>
<dbReference type="GO" id="GO:0016787">
    <property type="term" value="F:hydrolase activity"/>
    <property type="evidence" value="ECO:0007669"/>
    <property type="project" value="UniProtKB-KW"/>
</dbReference>
<organism evidence="4 5">
    <name type="scientific">Chondromyces crocatus</name>
    <dbReference type="NCBI Taxonomy" id="52"/>
    <lineage>
        <taxon>Bacteria</taxon>
        <taxon>Pseudomonadati</taxon>
        <taxon>Myxococcota</taxon>
        <taxon>Polyangia</taxon>
        <taxon>Polyangiales</taxon>
        <taxon>Polyangiaceae</taxon>
        <taxon>Chondromyces</taxon>
    </lineage>
</organism>
<evidence type="ECO:0000313" key="4">
    <source>
        <dbReference type="EMBL" id="AKT39667.1"/>
    </source>
</evidence>
<dbReference type="PANTHER" id="PTHR43283:SF3">
    <property type="entry name" value="BETA-LACTAMASE FAMILY PROTEIN (AFU_ORTHOLOGUE AFUA_5G07500)"/>
    <property type="match status" value="1"/>
</dbReference>
<reference evidence="4 5" key="1">
    <citation type="submission" date="2015-07" db="EMBL/GenBank/DDBJ databases">
        <title>Genome analysis of myxobacterium Chondromyces crocatus Cm c5 reveals a high potential for natural compound synthesis and the genetic basis for the loss of fruiting body formation.</title>
        <authorList>
            <person name="Zaburannyi N."/>
            <person name="Bunk B."/>
            <person name="Maier J."/>
            <person name="Overmann J."/>
            <person name="Mueller R."/>
        </authorList>
    </citation>
    <scope>NUCLEOTIDE SEQUENCE [LARGE SCALE GENOMIC DNA]</scope>
    <source>
        <strain evidence="4 5">Cm c5</strain>
    </source>
</reference>
<dbReference type="AlphaFoldDB" id="A0A0K1EG56"/>
<feature type="domain" description="Beta-lactamase-related" evidence="3">
    <location>
        <begin position="61"/>
        <end position="431"/>
    </location>
</feature>
<sequence length="450" mass="48999">MPIAMNAAGRLLLPLVILVNGVACGGSQEAPTPPRPSQAAPSATVNANAEPEKDNFEEVHAYLAGLVADKKIAGAVAMISQNGEVKYHEAHGLQDAEAGTPMTATTLFRICSMTKPITSVAVMMLVEEGKIALSDPLSKFVPEFKKITVGVPDPKKKGEYKRERAKREITVEDLLTHRSGITYGFMTTPYFQKQYRYAGVSDGLTETKGTVADGARRIALAPLTFHPGSDWGYGLSTDVLGRVIEVASGKALAEFFYERILKPLQMNDTHFRVPAEHQTRLAAVYQPKEDQTIERLPDGPVEKNGAVYSASYPLDWNGKYYSGGAGLVSTVNDYARFAQAMLNGGELDGVRLLKKETVDLMLKNHTTDVTFTEKEHGDAFGLGFGLVTDTSKSPDLGSVGTFSWSGFFNTYFWVDPQKKLVGVVMAQLQPHSHVDLGANFRKKTYAALAR</sequence>
<dbReference type="InterPro" id="IPR012338">
    <property type="entry name" value="Beta-lactam/transpept-like"/>
</dbReference>
<dbReference type="EMBL" id="CP012159">
    <property type="protein sequence ID" value="AKT39667.1"/>
    <property type="molecule type" value="Genomic_DNA"/>
</dbReference>
<dbReference type="RefSeq" id="WP_050431713.1">
    <property type="nucleotide sequence ID" value="NZ_CP012159.1"/>
</dbReference>
<evidence type="ECO:0000259" key="3">
    <source>
        <dbReference type="Pfam" id="PF00144"/>
    </source>
</evidence>
<keyword evidence="4" id="KW-0378">Hydrolase</keyword>
<dbReference type="SUPFAM" id="SSF56601">
    <property type="entry name" value="beta-lactamase/transpeptidase-like"/>
    <property type="match status" value="1"/>
</dbReference>
<dbReference type="Pfam" id="PF00144">
    <property type="entry name" value="Beta-lactamase"/>
    <property type="match status" value="1"/>
</dbReference>
<proteinExistence type="predicted"/>
<dbReference type="OrthoDB" id="9808046at2"/>
<gene>
    <name evidence="4" type="ORF">CMC5_038160</name>
</gene>
<dbReference type="Gene3D" id="3.40.710.10">
    <property type="entry name" value="DD-peptidase/beta-lactamase superfamily"/>
    <property type="match status" value="1"/>
</dbReference>
<keyword evidence="2" id="KW-0732">Signal</keyword>
<feature type="chain" id="PRO_5005459423" evidence="2">
    <location>
        <begin position="26"/>
        <end position="450"/>
    </location>
</feature>
<dbReference type="PATRIC" id="fig|52.7.peg.4200"/>
<evidence type="ECO:0000256" key="2">
    <source>
        <dbReference type="SAM" id="SignalP"/>
    </source>
</evidence>
<dbReference type="PANTHER" id="PTHR43283">
    <property type="entry name" value="BETA-LACTAMASE-RELATED"/>
    <property type="match status" value="1"/>
</dbReference>
<protein>
    <submittedName>
        <fullName evidence="4">Serine hydrolase</fullName>
    </submittedName>
</protein>
<dbReference type="InterPro" id="IPR001466">
    <property type="entry name" value="Beta-lactam-related"/>
</dbReference>
<feature type="signal peptide" evidence="2">
    <location>
        <begin position="1"/>
        <end position="25"/>
    </location>
</feature>
<dbReference type="InterPro" id="IPR050789">
    <property type="entry name" value="Diverse_Enzym_Activities"/>
</dbReference>
<accession>A0A0K1EG56</accession>
<name>A0A0K1EG56_CHOCO</name>
<keyword evidence="5" id="KW-1185">Reference proteome</keyword>
<dbReference type="KEGG" id="ccro:CMC5_038160"/>
<dbReference type="Proteomes" id="UP000067626">
    <property type="component" value="Chromosome"/>
</dbReference>
<evidence type="ECO:0000256" key="1">
    <source>
        <dbReference type="SAM" id="MobiDB-lite"/>
    </source>
</evidence>